<dbReference type="SUPFAM" id="SSF46458">
    <property type="entry name" value="Globin-like"/>
    <property type="match status" value="1"/>
</dbReference>
<evidence type="ECO:0000256" key="4">
    <source>
        <dbReference type="ARBA" id="ARBA00023004"/>
    </source>
</evidence>
<dbReference type="CDD" id="cd00454">
    <property type="entry name" value="TrHb1_N"/>
    <property type="match status" value="1"/>
</dbReference>
<sequence length="126" mass="13981">MDHSKNSATRSLYDRLGGEDRIRAIAGTIFDRHIGNPAVQRRYVASDREALIPILTAFVSAGTGGPQTYTGKDMLVAHRGMNISDQEFVAVLDDILAALDEHGVGQREKEELLMICWSLKDQIVRQ</sequence>
<dbReference type="STRING" id="1255043.TVNIR_0448"/>
<dbReference type="EMBL" id="CP003989">
    <property type="protein sequence ID" value="AGA32150.1"/>
    <property type="molecule type" value="Genomic_DNA"/>
</dbReference>
<keyword evidence="2 5" id="KW-0349">Heme</keyword>
<dbReference type="InterPro" id="IPR012292">
    <property type="entry name" value="Globin/Proto"/>
</dbReference>
<dbReference type="Gene3D" id="1.10.490.10">
    <property type="entry name" value="Globins"/>
    <property type="match status" value="1"/>
</dbReference>
<reference evidence="6" key="1">
    <citation type="submission" date="2015-12" db="EMBL/GenBank/DDBJ databases">
        <authorList>
            <person name="Tikhonova T.V."/>
            <person name="Pavlov A.R."/>
            <person name="Beletsky A.V."/>
            <person name="Mardanov A.V."/>
            <person name="Sorokin D.Y."/>
            <person name="Ravin N.V."/>
            <person name="Popov V.O."/>
        </authorList>
    </citation>
    <scope>NUCLEOTIDE SEQUENCE</scope>
    <source>
        <strain evidence="6">DSM 14787</strain>
    </source>
</reference>
<dbReference type="InterPro" id="IPR009050">
    <property type="entry name" value="Globin-like_sf"/>
</dbReference>
<dbReference type="HOGENOM" id="CLU_103526_2_0_6"/>
<evidence type="ECO:0000256" key="3">
    <source>
        <dbReference type="ARBA" id="ARBA00022723"/>
    </source>
</evidence>
<name>L0DT35_THIND</name>
<dbReference type="GO" id="GO:0019825">
    <property type="term" value="F:oxygen binding"/>
    <property type="evidence" value="ECO:0007669"/>
    <property type="project" value="InterPro"/>
</dbReference>
<dbReference type="Pfam" id="PF01152">
    <property type="entry name" value="Bac_globin"/>
    <property type="match status" value="1"/>
</dbReference>
<dbReference type="Proteomes" id="UP000010809">
    <property type="component" value="Chromosome"/>
</dbReference>
<feature type="binding site" description="distal binding residue" evidence="5">
    <location>
        <position position="78"/>
    </location>
    <ligand>
        <name>heme</name>
        <dbReference type="ChEBI" id="CHEBI:30413"/>
    </ligand>
    <ligandPart>
        <name>Fe</name>
        <dbReference type="ChEBI" id="CHEBI:18248"/>
    </ligandPart>
</feature>
<keyword evidence="1" id="KW-0813">Transport</keyword>
<evidence type="ECO:0000256" key="1">
    <source>
        <dbReference type="ARBA" id="ARBA00022448"/>
    </source>
</evidence>
<keyword evidence="4 5" id="KW-0408">Iron</keyword>
<dbReference type="RefSeq" id="WP_015257305.1">
    <property type="nucleotide sequence ID" value="NC_019902.2"/>
</dbReference>
<organism evidence="6 7">
    <name type="scientific">Thioalkalivibrio nitratireducens (strain DSM 14787 / UNIQEM 213 / ALEN2)</name>
    <dbReference type="NCBI Taxonomy" id="1255043"/>
    <lineage>
        <taxon>Bacteria</taxon>
        <taxon>Pseudomonadati</taxon>
        <taxon>Pseudomonadota</taxon>
        <taxon>Gammaproteobacteria</taxon>
        <taxon>Chromatiales</taxon>
        <taxon>Ectothiorhodospiraceae</taxon>
        <taxon>Thioalkalivibrio</taxon>
    </lineage>
</organism>
<protein>
    <submittedName>
        <fullName evidence="6">Cyanoglobin Hemoglobin-like protein HbN</fullName>
    </submittedName>
</protein>
<dbReference type="PATRIC" id="fig|1255043.3.peg.451"/>
<evidence type="ECO:0000313" key="6">
    <source>
        <dbReference type="EMBL" id="AGA32150.1"/>
    </source>
</evidence>
<dbReference type="AlphaFoldDB" id="L0DT35"/>
<dbReference type="InterPro" id="IPR001486">
    <property type="entry name" value="Hemoglobin_trunc"/>
</dbReference>
<dbReference type="GO" id="GO:0020037">
    <property type="term" value="F:heme binding"/>
    <property type="evidence" value="ECO:0007669"/>
    <property type="project" value="InterPro"/>
</dbReference>
<gene>
    <name evidence="6" type="ordered locus">TVNIR_0448</name>
</gene>
<dbReference type="GO" id="GO:0046872">
    <property type="term" value="F:metal ion binding"/>
    <property type="evidence" value="ECO:0007669"/>
    <property type="project" value="UniProtKB-KW"/>
</dbReference>
<evidence type="ECO:0000256" key="2">
    <source>
        <dbReference type="ARBA" id="ARBA00022617"/>
    </source>
</evidence>
<evidence type="ECO:0000256" key="5">
    <source>
        <dbReference type="PIRSR" id="PIRSR601486-1"/>
    </source>
</evidence>
<dbReference type="eggNOG" id="COG2346">
    <property type="taxonomic scope" value="Bacteria"/>
</dbReference>
<accession>L0DT35</accession>
<dbReference type="KEGG" id="tni:TVNIR_0448"/>
<dbReference type="OrthoDB" id="9795814at2"/>
<keyword evidence="3 5" id="KW-0479">Metal-binding</keyword>
<evidence type="ECO:0000313" key="7">
    <source>
        <dbReference type="Proteomes" id="UP000010809"/>
    </source>
</evidence>
<keyword evidence="7" id="KW-1185">Reference proteome</keyword>
<proteinExistence type="predicted"/>